<keyword evidence="3" id="KW-1185">Reference proteome</keyword>
<dbReference type="SUPFAM" id="SSF46894">
    <property type="entry name" value="C-terminal effector domain of the bipartite response regulators"/>
    <property type="match status" value="1"/>
</dbReference>
<organism evidence="2 3">
    <name type="scientific">Roseobacter ponti</name>
    <dbReference type="NCBI Taxonomy" id="1891787"/>
    <lineage>
        <taxon>Bacteria</taxon>
        <taxon>Pseudomonadati</taxon>
        <taxon>Pseudomonadota</taxon>
        <taxon>Alphaproteobacteria</taxon>
        <taxon>Rhodobacterales</taxon>
        <taxon>Roseobacteraceae</taxon>
        <taxon>Roseobacter</taxon>
    </lineage>
</organism>
<dbReference type="GO" id="GO:0003677">
    <property type="term" value="F:DNA binding"/>
    <property type="evidence" value="ECO:0007669"/>
    <property type="project" value="InterPro"/>
</dbReference>
<sequence>MTKFDVPDFSGALLSTIFKPVSGFAACLRGVDSLEVGLHQLATSVGARSVLLSRMQKDDRQARLVAKSVVSKGGLGTLTRPFCDNVLEVNPWGLRVGACVFRSRLDDFSESSRTIIDRWYQASGCRDTLVMVLEVNKRHVDRIEMHFEHIADRKTVAFCEEIAQALPLFYTSRAPQIIEEAIQRNLRPGRAGAGSSGAPILSDTNPYQLTRSEFRICHVVSRGISYKALPGKLDISAHTVRSHLRNIYSKVDVSDFYELSHRLVSIDERLASGTRVLMAS</sequence>
<reference evidence="2 3" key="1">
    <citation type="submission" date="2020-02" db="EMBL/GenBank/DDBJ databases">
        <title>Genome sequence of Roseobacter ponti.</title>
        <authorList>
            <person name="Hollensteiner J."/>
            <person name="Schneider D."/>
            <person name="Poehlein A."/>
            <person name="Daniel R."/>
        </authorList>
    </citation>
    <scope>NUCLEOTIDE SEQUENCE [LARGE SCALE GENOMIC DNA]</scope>
    <source>
        <strain evidence="2 3">DSM 106830</strain>
    </source>
</reference>
<dbReference type="SMART" id="SM00421">
    <property type="entry name" value="HTH_LUXR"/>
    <property type="match status" value="1"/>
</dbReference>
<evidence type="ECO:0000313" key="2">
    <source>
        <dbReference type="EMBL" id="QJF51796.1"/>
    </source>
</evidence>
<dbReference type="RefSeq" id="WP_169641013.1">
    <property type="nucleotide sequence ID" value="NZ_CP048788.1"/>
</dbReference>
<evidence type="ECO:0000259" key="1">
    <source>
        <dbReference type="SMART" id="SM00421"/>
    </source>
</evidence>
<dbReference type="KEGG" id="rpon:G3256_11795"/>
<dbReference type="Gene3D" id="1.10.10.10">
    <property type="entry name" value="Winged helix-like DNA-binding domain superfamily/Winged helix DNA-binding domain"/>
    <property type="match status" value="1"/>
</dbReference>
<dbReference type="InterPro" id="IPR016032">
    <property type="entry name" value="Sig_transdc_resp-reg_C-effctor"/>
</dbReference>
<gene>
    <name evidence="2" type="ORF">G3256_11795</name>
</gene>
<proteinExistence type="predicted"/>
<dbReference type="Pfam" id="PF00196">
    <property type="entry name" value="GerE"/>
    <property type="match status" value="1"/>
</dbReference>
<dbReference type="EMBL" id="CP048788">
    <property type="protein sequence ID" value="QJF51796.1"/>
    <property type="molecule type" value="Genomic_DNA"/>
</dbReference>
<dbReference type="PRINTS" id="PR00038">
    <property type="entry name" value="HTHLUXR"/>
</dbReference>
<dbReference type="GO" id="GO:0006355">
    <property type="term" value="P:regulation of DNA-templated transcription"/>
    <property type="evidence" value="ECO:0007669"/>
    <property type="project" value="InterPro"/>
</dbReference>
<dbReference type="AlphaFoldDB" id="A0A858SY55"/>
<feature type="domain" description="HTH luxR-type" evidence="1">
    <location>
        <begin position="206"/>
        <end position="263"/>
    </location>
</feature>
<dbReference type="InterPro" id="IPR036388">
    <property type="entry name" value="WH-like_DNA-bd_sf"/>
</dbReference>
<dbReference type="Proteomes" id="UP000503308">
    <property type="component" value="Chromosome"/>
</dbReference>
<name>A0A858SY55_9RHOB</name>
<dbReference type="InterPro" id="IPR000792">
    <property type="entry name" value="Tscrpt_reg_LuxR_C"/>
</dbReference>
<protein>
    <submittedName>
        <fullName evidence="2">Helix-turn-helix transcriptional regulator</fullName>
    </submittedName>
</protein>
<evidence type="ECO:0000313" key="3">
    <source>
        <dbReference type="Proteomes" id="UP000503308"/>
    </source>
</evidence>
<accession>A0A858SY55</accession>